<name>A0A4S3MJS1_9RHOB</name>
<feature type="transmembrane region" description="Helical" evidence="1">
    <location>
        <begin position="67"/>
        <end position="83"/>
    </location>
</feature>
<keyword evidence="3" id="KW-1185">Reference proteome</keyword>
<evidence type="ECO:0000313" key="2">
    <source>
        <dbReference type="EMBL" id="THD81466.1"/>
    </source>
</evidence>
<comment type="caution">
    <text evidence="2">The sequence shown here is derived from an EMBL/GenBank/DDBJ whole genome shotgun (WGS) entry which is preliminary data.</text>
</comment>
<feature type="transmembrane region" description="Helical" evidence="1">
    <location>
        <begin position="89"/>
        <end position="108"/>
    </location>
</feature>
<dbReference type="OrthoDB" id="7960852at2"/>
<dbReference type="EMBL" id="SSND01000005">
    <property type="protein sequence ID" value="THD81466.1"/>
    <property type="molecule type" value="Genomic_DNA"/>
</dbReference>
<protein>
    <recommendedName>
        <fullName evidence="4">L-valine transporter subunit YgaH</fullName>
    </recommendedName>
</protein>
<feature type="transmembrane region" description="Helical" evidence="1">
    <location>
        <begin position="36"/>
        <end position="58"/>
    </location>
</feature>
<gene>
    <name evidence="2" type="ORF">E7811_16240</name>
</gene>
<evidence type="ECO:0000313" key="3">
    <source>
        <dbReference type="Proteomes" id="UP000309450"/>
    </source>
</evidence>
<dbReference type="RefSeq" id="WP_136395724.1">
    <property type="nucleotide sequence ID" value="NZ_SSND01000005.1"/>
</dbReference>
<dbReference type="InterPro" id="IPR008407">
    <property type="entry name" value="Brnchd-chn_aa_trnsp_AzlD"/>
</dbReference>
<dbReference type="Pfam" id="PF05437">
    <property type="entry name" value="AzlD"/>
    <property type="match status" value="1"/>
</dbReference>
<dbReference type="Proteomes" id="UP000309450">
    <property type="component" value="Unassembled WGS sequence"/>
</dbReference>
<sequence>MSGGLILMAVLAGAANWAFRALPTILMRREARPGGLAARFLAATGPAAMATLFVAALLPELAPAPKAPVPLLAGLAATVLAFLPRRSVVAATLSGALAYGLAFAVMSAG</sequence>
<evidence type="ECO:0008006" key="4">
    <source>
        <dbReference type="Google" id="ProtNLM"/>
    </source>
</evidence>
<keyword evidence="1" id="KW-0812">Transmembrane</keyword>
<keyword evidence="1" id="KW-0472">Membrane</keyword>
<proteinExistence type="predicted"/>
<keyword evidence="1" id="KW-1133">Transmembrane helix</keyword>
<dbReference type="AlphaFoldDB" id="A0A4S3MJS1"/>
<reference evidence="2 3" key="1">
    <citation type="submission" date="2019-04" db="EMBL/GenBank/DDBJ databases">
        <title>Draft genome sequence of Gemmobacter aestuarii sp. nov.</title>
        <authorList>
            <person name="Hameed A."/>
            <person name="Lin S.-Y."/>
            <person name="Shahina M."/>
            <person name="Lai W.-A."/>
            <person name="Young C.-C."/>
        </authorList>
    </citation>
    <scope>NUCLEOTIDE SEQUENCE [LARGE SCALE GENOMIC DNA]</scope>
    <source>
        <strain evidence="2 3">CC-PW-75</strain>
    </source>
</reference>
<evidence type="ECO:0000256" key="1">
    <source>
        <dbReference type="SAM" id="Phobius"/>
    </source>
</evidence>
<accession>A0A4S3MJS1</accession>
<organism evidence="2 3">
    <name type="scientific">Aliigemmobacter aestuarii</name>
    <dbReference type="NCBI Taxonomy" id="1445661"/>
    <lineage>
        <taxon>Bacteria</taxon>
        <taxon>Pseudomonadati</taxon>
        <taxon>Pseudomonadota</taxon>
        <taxon>Alphaproteobacteria</taxon>
        <taxon>Rhodobacterales</taxon>
        <taxon>Paracoccaceae</taxon>
        <taxon>Aliigemmobacter</taxon>
    </lineage>
</organism>